<dbReference type="GO" id="GO:0000977">
    <property type="term" value="F:RNA polymerase II transcription regulatory region sequence-specific DNA binding"/>
    <property type="evidence" value="ECO:0007669"/>
    <property type="project" value="InterPro"/>
</dbReference>
<name>A0A8S9Z5J2_9TREM</name>
<comment type="similarity">
    <text evidence="1">Belongs to the PUR DNA-binding protein family.</text>
</comment>
<evidence type="ECO:0000313" key="4">
    <source>
        <dbReference type="EMBL" id="KAF7260683.1"/>
    </source>
</evidence>
<comment type="caution">
    <text evidence="4">The sequence shown here is derived from an EMBL/GenBank/DDBJ whole genome shotgun (WGS) entry which is preliminary data.</text>
</comment>
<organism evidence="4 5">
    <name type="scientific">Paragonimus skrjabini miyazakii</name>
    <dbReference type="NCBI Taxonomy" id="59628"/>
    <lineage>
        <taxon>Eukaryota</taxon>
        <taxon>Metazoa</taxon>
        <taxon>Spiralia</taxon>
        <taxon>Lophotrochozoa</taxon>
        <taxon>Platyhelminthes</taxon>
        <taxon>Trematoda</taxon>
        <taxon>Digenea</taxon>
        <taxon>Plagiorchiida</taxon>
        <taxon>Troglotremata</taxon>
        <taxon>Troglotrematidae</taxon>
        <taxon>Paragonimus</taxon>
    </lineage>
</organism>
<feature type="compositionally biased region" description="Basic residues" evidence="3">
    <location>
        <begin position="418"/>
        <end position="428"/>
    </location>
</feature>
<feature type="compositionally biased region" description="Low complexity" evidence="3">
    <location>
        <begin position="465"/>
        <end position="477"/>
    </location>
</feature>
<feature type="region of interest" description="Disordered" evidence="3">
    <location>
        <begin position="117"/>
        <end position="167"/>
    </location>
</feature>
<proteinExistence type="inferred from homology"/>
<protein>
    <recommendedName>
        <fullName evidence="6">PUR alpha beta gamma DNA RNA binding</fullName>
    </recommendedName>
</protein>
<evidence type="ECO:0008006" key="6">
    <source>
        <dbReference type="Google" id="ProtNLM"/>
    </source>
</evidence>
<feature type="compositionally biased region" description="Basic and acidic residues" evidence="3">
    <location>
        <begin position="209"/>
        <end position="220"/>
    </location>
</feature>
<feature type="region of interest" description="Disordered" evidence="3">
    <location>
        <begin position="1"/>
        <end position="20"/>
    </location>
</feature>
<reference evidence="4" key="1">
    <citation type="submission" date="2019-07" db="EMBL/GenBank/DDBJ databases">
        <title>Annotation for the trematode Paragonimus miyazaki's.</title>
        <authorList>
            <person name="Choi Y.-J."/>
        </authorList>
    </citation>
    <scope>NUCLEOTIDE SEQUENCE</scope>
    <source>
        <strain evidence="4">Japan</strain>
    </source>
</reference>
<dbReference type="Gene3D" id="3.10.450.700">
    <property type="match status" value="1"/>
</dbReference>
<dbReference type="AlphaFoldDB" id="A0A8S9Z5J2"/>
<feature type="region of interest" description="Disordered" evidence="3">
    <location>
        <begin position="195"/>
        <end position="255"/>
    </location>
</feature>
<feature type="compositionally biased region" description="Polar residues" evidence="3">
    <location>
        <begin position="127"/>
        <end position="139"/>
    </location>
</feature>
<accession>A0A8S9Z5J2</accession>
<dbReference type="EMBL" id="JTDE01000646">
    <property type="protein sequence ID" value="KAF7260683.1"/>
    <property type="molecule type" value="Genomic_DNA"/>
</dbReference>
<evidence type="ECO:0000256" key="1">
    <source>
        <dbReference type="ARBA" id="ARBA00009251"/>
    </source>
</evidence>
<evidence type="ECO:0000256" key="2">
    <source>
        <dbReference type="ARBA" id="ARBA00023125"/>
    </source>
</evidence>
<dbReference type="Proteomes" id="UP000822476">
    <property type="component" value="Unassembled WGS sequence"/>
</dbReference>
<dbReference type="InterPro" id="IPR006628">
    <property type="entry name" value="PUR-bd_fam"/>
</dbReference>
<dbReference type="GO" id="GO:0032422">
    <property type="term" value="F:purine-rich negative regulatory element binding"/>
    <property type="evidence" value="ECO:0007669"/>
    <property type="project" value="InterPro"/>
</dbReference>
<keyword evidence="2" id="KW-0238">DNA-binding</keyword>
<sequence length="542" mass="59327">MFVRPPAVRSSRNPGRRPLPPRIPLNEINRPLLRQFVRNRRSDPRYEAYLLEVREGPAVNGNTNAAAGKSIPQPWVTVRDFVRSSQSIGLPVSVCDTLLNHLLTCAVPEESIPADSYEESDVVCGSPATTTDPQASSPARASGDAKSPPEDATSEENSPPKKNPLKVQPKLFQLSKLKPIRIVCEATGCVVEVSAKDPNPKRTTNGSEEQEKVVQADPSRRWIVSAPSETRPMTNSSGEQPAENNGGSGSRRRHPWESRGILELHESLMAQLSAFLADVVTRYRSVHELPEVRSLYSASGGRRFFFDLRDTRWGKRLHISQVTDLHRNVIGIPLEALVSFRSRLDTVIKSLGLEDQHQLRSEIYGTTTDRSSPRGPRRPLTSSRDRSDEPVESADGVNGGRKSTPITANPNEPSAPRQRGRERRRQRVRSFTSGVGAGGPAGAPISGNRAQEFAEPPADTNNRRGPASSGPAGAVGPNQWNGGAPRSRRFARRNRNPRPFNTVRRQPNEDLTEDTNEPDVVQPAPEPAINGARVAPVAEASA</sequence>
<dbReference type="OrthoDB" id="6249779at2759"/>
<feature type="compositionally biased region" description="Basic residues" evidence="3">
    <location>
        <begin position="486"/>
        <end position="496"/>
    </location>
</feature>
<dbReference type="Pfam" id="PF04845">
    <property type="entry name" value="PurA"/>
    <property type="match status" value="1"/>
</dbReference>
<gene>
    <name evidence="4" type="ORF">EG68_01938</name>
</gene>
<evidence type="ECO:0000313" key="5">
    <source>
        <dbReference type="Proteomes" id="UP000822476"/>
    </source>
</evidence>
<feature type="region of interest" description="Disordered" evidence="3">
    <location>
        <begin position="362"/>
        <end position="542"/>
    </location>
</feature>
<evidence type="ECO:0000256" key="3">
    <source>
        <dbReference type="SAM" id="MobiDB-lite"/>
    </source>
</evidence>
<feature type="compositionally biased region" description="Polar residues" evidence="3">
    <location>
        <begin position="227"/>
        <end position="245"/>
    </location>
</feature>
<keyword evidence="5" id="KW-1185">Reference proteome</keyword>